<organism evidence="2 3">
    <name type="scientific">Cannabis sativa</name>
    <name type="common">Hemp</name>
    <name type="synonym">Marijuana</name>
    <dbReference type="NCBI Taxonomy" id="3483"/>
    <lineage>
        <taxon>Eukaryota</taxon>
        <taxon>Viridiplantae</taxon>
        <taxon>Streptophyta</taxon>
        <taxon>Embryophyta</taxon>
        <taxon>Tracheophyta</taxon>
        <taxon>Spermatophyta</taxon>
        <taxon>Magnoliopsida</taxon>
        <taxon>eudicotyledons</taxon>
        <taxon>Gunneridae</taxon>
        <taxon>Pentapetalae</taxon>
        <taxon>rosids</taxon>
        <taxon>fabids</taxon>
        <taxon>Rosales</taxon>
        <taxon>Cannabaceae</taxon>
        <taxon>Cannabis</taxon>
    </lineage>
</organism>
<dbReference type="EMBL" id="JAATIP010000171">
    <property type="protein sequence ID" value="KAF4363974.1"/>
    <property type="molecule type" value="Genomic_DNA"/>
</dbReference>
<evidence type="ECO:0000256" key="1">
    <source>
        <dbReference type="SAM" id="Phobius"/>
    </source>
</evidence>
<dbReference type="PANTHER" id="PTHR21136:SF168">
    <property type="entry name" value="VESICLE-ASSOCIATED MEMBRANE PROTEIN 9"/>
    <property type="match status" value="1"/>
</dbReference>
<reference evidence="2 3" key="1">
    <citation type="journal article" date="2020" name="bioRxiv">
        <title>Sequence and annotation of 42 cannabis genomes reveals extensive copy number variation in cannabinoid synthesis and pathogen resistance genes.</title>
        <authorList>
            <person name="Mckernan K.J."/>
            <person name="Helbert Y."/>
            <person name="Kane L.T."/>
            <person name="Ebling H."/>
            <person name="Zhang L."/>
            <person name="Liu B."/>
            <person name="Eaton Z."/>
            <person name="Mclaughlin S."/>
            <person name="Kingan S."/>
            <person name="Baybayan P."/>
            <person name="Concepcion G."/>
            <person name="Jordan M."/>
            <person name="Riva A."/>
            <person name="Barbazuk W."/>
            <person name="Harkins T."/>
        </authorList>
    </citation>
    <scope>NUCLEOTIDE SEQUENCE [LARGE SCALE GENOMIC DNA]</scope>
    <source>
        <strain evidence="3">cv. Jamaican Lion 4</strain>
        <tissue evidence="2">Leaf</tissue>
    </source>
</reference>
<dbReference type="InterPro" id="IPR051097">
    <property type="entry name" value="Synaptobrevin-like_transport"/>
</dbReference>
<proteinExistence type="predicted"/>
<comment type="caution">
    <text evidence="2">The sequence shown here is derived from an EMBL/GenBank/DDBJ whole genome shotgun (WGS) entry which is preliminary data.</text>
</comment>
<dbReference type="Proteomes" id="UP000525078">
    <property type="component" value="Unassembled WGS sequence"/>
</dbReference>
<keyword evidence="1" id="KW-0812">Transmembrane</keyword>
<evidence type="ECO:0000313" key="3">
    <source>
        <dbReference type="Proteomes" id="UP000525078"/>
    </source>
</evidence>
<gene>
    <name evidence="2" type="ORF">F8388_000557</name>
</gene>
<protein>
    <submittedName>
        <fullName evidence="2">Uncharacterized protein</fullName>
    </submittedName>
</protein>
<dbReference type="PANTHER" id="PTHR21136">
    <property type="entry name" value="SNARE PROTEINS"/>
    <property type="match status" value="1"/>
</dbReference>
<accession>A0A7J6EZV9</accession>
<dbReference type="Gene3D" id="3.30.450.50">
    <property type="entry name" value="Longin domain"/>
    <property type="match status" value="1"/>
</dbReference>
<sequence length="89" mass="9768">MRFTLAKPSFMRSCPTKPSFKIFRASFSLPGLGFVCIFVVVGDGATVFDYSFVARGTVVLTEHTEFTGNFTSIASQCLQKLPASNNKFT</sequence>
<keyword evidence="1" id="KW-0472">Membrane</keyword>
<keyword evidence="1" id="KW-1133">Transmembrane helix</keyword>
<name>A0A7J6EZV9_CANSA</name>
<feature type="transmembrane region" description="Helical" evidence="1">
    <location>
        <begin position="21"/>
        <end position="41"/>
    </location>
</feature>
<evidence type="ECO:0000313" key="2">
    <source>
        <dbReference type="EMBL" id="KAF4363974.1"/>
    </source>
</evidence>
<dbReference type="AlphaFoldDB" id="A0A7J6EZV9"/>